<sequence>MDRGAFTRLVWPKHAEHDIVMRVGDRLVHCAHCGCSLRAMQPPQSGYSHTAMYYECVGDDCRQVVWARAELVDRELQEFTRHRLSDPSPGAGWQRARFALIDAELAEARELWAWYADPQHRRQLARAFAWWRAPRMLPLMLFGHESLWWVRSGLQQLGDELAGQVVRLAERPVQATGRTLLSVLREARTAYKSAHSAWLMKDWPSPAARRRLEESQDRFWNLLLGTQWRDLGPAEPPVDDRALTRDWTQEHGMLSRRRELLRLAIDTDRLVLYGLPGTAPRIEAVPASPSTR</sequence>
<dbReference type="EMBL" id="BAAATE010000068">
    <property type="protein sequence ID" value="GAA2701507.1"/>
    <property type="molecule type" value="Genomic_DNA"/>
</dbReference>
<reference evidence="2" key="1">
    <citation type="journal article" date="2019" name="Int. J. Syst. Evol. Microbiol.">
        <title>The Global Catalogue of Microorganisms (GCM) 10K type strain sequencing project: providing services to taxonomists for standard genome sequencing and annotation.</title>
        <authorList>
            <consortium name="The Broad Institute Genomics Platform"/>
            <consortium name="The Broad Institute Genome Sequencing Center for Infectious Disease"/>
            <person name="Wu L."/>
            <person name="Ma J."/>
        </authorList>
    </citation>
    <scope>NUCLEOTIDE SEQUENCE [LARGE SCALE GENOMIC DNA]</scope>
    <source>
        <strain evidence="2">JCM 6835</strain>
    </source>
</reference>
<dbReference type="RefSeq" id="WP_346158004.1">
    <property type="nucleotide sequence ID" value="NZ_BAAATE010000068.1"/>
</dbReference>
<protein>
    <submittedName>
        <fullName evidence="1">Uncharacterized protein</fullName>
    </submittedName>
</protein>
<accession>A0ABP6FWB3</accession>
<gene>
    <name evidence="1" type="ORF">GCM10010412_099340</name>
</gene>
<dbReference type="Proteomes" id="UP001501666">
    <property type="component" value="Unassembled WGS sequence"/>
</dbReference>
<evidence type="ECO:0000313" key="1">
    <source>
        <dbReference type="EMBL" id="GAA2701507.1"/>
    </source>
</evidence>
<organism evidence="1 2">
    <name type="scientific">Nonomuraea recticatena</name>
    <dbReference type="NCBI Taxonomy" id="46178"/>
    <lineage>
        <taxon>Bacteria</taxon>
        <taxon>Bacillati</taxon>
        <taxon>Actinomycetota</taxon>
        <taxon>Actinomycetes</taxon>
        <taxon>Streptosporangiales</taxon>
        <taxon>Streptosporangiaceae</taxon>
        <taxon>Nonomuraea</taxon>
    </lineage>
</organism>
<proteinExistence type="predicted"/>
<name>A0ABP6FWB3_9ACTN</name>
<keyword evidence="2" id="KW-1185">Reference proteome</keyword>
<evidence type="ECO:0000313" key="2">
    <source>
        <dbReference type="Proteomes" id="UP001501666"/>
    </source>
</evidence>
<comment type="caution">
    <text evidence="1">The sequence shown here is derived from an EMBL/GenBank/DDBJ whole genome shotgun (WGS) entry which is preliminary data.</text>
</comment>